<dbReference type="Pfam" id="PF24681">
    <property type="entry name" value="Kelch_KLHDC2_KLHL20_DRC7"/>
    <property type="match status" value="1"/>
</dbReference>
<dbReference type="Gene3D" id="2.120.10.80">
    <property type="entry name" value="Kelch-type beta propeller"/>
    <property type="match status" value="1"/>
</dbReference>
<name>A0A9P6UM30_9FUNG</name>
<reference evidence="5" key="1">
    <citation type="journal article" date="2020" name="Fungal Divers.">
        <title>Resolving the Mortierellaceae phylogeny through synthesis of multi-gene phylogenetics and phylogenomics.</title>
        <authorList>
            <person name="Vandepol N."/>
            <person name="Liber J."/>
            <person name="Desiro A."/>
            <person name="Na H."/>
            <person name="Kennedy M."/>
            <person name="Barry K."/>
            <person name="Grigoriev I.V."/>
            <person name="Miller A.N."/>
            <person name="O'Donnell K."/>
            <person name="Stajich J.E."/>
            <person name="Bonito G."/>
        </authorList>
    </citation>
    <scope>NUCLEOTIDE SEQUENCE</scope>
    <source>
        <strain evidence="5">REB-010B</strain>
    </source>
</reference>
<evidence type="ECO:0000313" key="5">
    <source>
        <dbReference type="EMBL" id="KAG0310982.1"/>
    </source>
</evidence>
<organism evidence="5 6">
    <name type="scientific">Dissophora globulifera</name>
    <dbReference type="NCBI Taxonomy" id="979702"/>
    <lineage>
        <taxon>Eukaryota</taxon>
        <taxon>Fungi</taxon>
        <taxon>Fungi incertae sedis</taxon>
        <taxon>Mucoromycota</taxon>
        <taxon>Mortierellomycotina</taxon>
        <taxon>Mortierellomycetes</taxon>
        <taxon>Mortierellales</taxon>
        <taxon>Mortierellaceae</taxon>
        <taxon>Dissophora</taxon>
    </lineage>
</organism>
<sequence length="508" mass="53895">MYSRYTYLHSYISPENINRQASSWTNRKDAQFVTDPNTGNAWLLGGAFSDGSSTNEIDMWDGEQWNPNQPITPAAGSSSAVLNNFSSGTAQLYNNKVYIFGGFSSTSGQRGYQSFQSIPWIDISTTPPTYGTQLTLGAIPAARQDHCSVLTASHKVIIYGGYDANAKSTFSDIWSLDLVTMTWSQIVPANPTSPRYRHNCAIAGANMVVYGGAATSATGPQTGYARDVQIYDVMLTSWMSSYTPKQDTTPISQPLGGGGPSNGGGLGVGPIVGIVVGVLVVAGCVLGFLYYKRRQKRIEIHEAELEKAAYLASLRPEGGDRQGKDGYMGTSVVSTPGMSHNGAYNGMDELLLSNGGGSPGMGGQGQNNVQYLMQHLPDGTIAVQPVYLDHQSVQTPNMRGATADDNAYVSPVMSNNSNGGGSSGGYFAPPPPSSNTSAQIQVASAVTSPYVLPPQQKPHVTYPQPSHDPFASPSMATTPLPPGYNPQSHSHSATLGLGSPQQMPDRLQ</sequence>
<dbReference type="AlphaFoldDB" id="A0A9P6UM30"/>
<dbReference type="InterPro" id="IPR015915">
    <property type="entry name" value="Kelch-typ_b-propeller"/>
</dbReference>
<dbReference type="Proteomes" id="UP000738325">
    <property type="component" value="Unassembled WGS sequence"/>
</dbReference>
<feature type="region of interest" description="Disordered" evidence="3">
    <location>
        <begin position="412"/>
        <end position="508"/>
    </location>
</feature>
<keyword evidence="2" id="KW-0677">Repeat</keyword>
<dbReference type="OrthoDB" id="10251809at2759"/>
<gene>
    <name evidence="5" type="ORF">BGZ99_010453</name>
</gene>
<proteinExistence type="predicted"/>
<accession>A0A9P6UM30</accession>
<evidence type="ECO:0000256" key="3">
    <source>
        <dbReference type="SAM" id="MobiDB-lite"/>
    </source>
</evidence>
<keyword evidence="1" id="KW-0880">Kelch repeat</keyword>
<protein>
    <recommendedName>
        <fullName evidence="7">Galactose oxidase</fullName>
    </recommendedName>
</protein>
<keyword evidence="4" id="KW-1133">Transmembrane helix</keyword>
<dbReference type="EMBL" id="JAAAIP010000984">
    <property type="protein sequence ID" value="KAG0310982.1"/>
    <property type="molecule type" value="Genomic_DNA"/>
</dbReference>
<dbReference type="PANTHER" id="PTHR46093">
    <property type="entry name" value="ACYL-COA-BINDING DOMAIN-CONTAINING PROTEIN 5"/>
    <property type="match status" value="1"/>
</dbReference>
<keyword evidence="4" id="KW-0472">Membrane</keyword>
<comment type="caution">
    <text evidence="5">The sequence shown here is derived from an EMBL/GenBank/DDBJ whole genome shotgun (WGS) entry which is preliminary data.</text>
</comment>
<feature type="transmembrane region" description="Helical" evidence="4">
    <location>
        <begin position="271"/>
        <end position="291"/>
    </location>
</feature>
<keyword evidence="6" id="KW-1185">Reference proteome</keyword>
<dbReference type="SUPFAM" id="SSF117281">
    <property type="entry name" value="Kelch motif"/>
    <property type="match status" value="1"/>
</dbReference>
<feature type="compositionally biased region" description="Polar residues" evidence="3">
    <location>
        <begin position="435"/>
        <end position="447"/>
    </location>
</feature>
<keyword evidence="4" id="KW-0812">Transmembrane</keyword>
<evidence type="ECO:0000256" key="4">
    <source>
        <dbReference type="SAM" id="Phobius"/>
    </source>
</evidence>
<dbReference type="PANTHER" id="PTHR46093:SF18">
    <property type="entry name" value="FIBRONECTIN TYPE-III DOMAIN-CONTAINING PROTEIN"/>
    <property type="match status" value="1"/>
</dbReference>
<evidence type="ECO:0000256" key="1">
    <source>
        <dbReference type="ARBA" id="ARBA00022441"/>
    </source>
</evidence>
<evidence type="ECO:0008006" key="7">
    <source>
        <dbReference type="Google" id="ProtNLM"/>
    </source>
</evidence>
<evidence type="ECO:0000256" key="2">
    <source>
        <dbReference type="ARBA" id="ARBA00022737"/>
    </source>
</evidence>
<evidence type="ECO:0000313" key="6">
    <source>
        <dbReference type="Proteomes" id="UP000738325"/>
    </source>
</evidence>